<feature type="region of interest" description="Disordered" evidence="5">
    <location>
        <begin position="408"/>
        <end position="448"/>
    </location>
</feature>
<reference evidence="7" key="1">
    <citation type="journal article" date="2019" name="Sci. Rep.">
        <title>Draft genome of Tanacetum cinerariifolium, the natural source of mosquito coil.</title>
        <authorList>
            <person name="Yamashiro T."/>
            <person name="Shiraishi A."/>
            <person name="Satake H."/>
            <person name="Nakayama K."/>
        </authorList>
    </citation>
    <scope>NUCLEOTIDE SEQUENCE</scope>
</reference>
<dbReference type="InterPro" id="IPR013103">
    <property type="entry name" value="RVT_2"/>
</dbReference>
<keyword evidence="2" id="KW-0479">Metal-binding</keyword>
<accession>A0A6L2K365</accession>
<dbReference type="InterPro" id="IPR043502">
    <property type="entry name" value="DNA/RNA_pol_sf"/>
</dbReference>
<keyword evidence="4" id="KW-0378">Hydrolase</keyword>
<dbReference type="EMBL" id="BKCJ010001755">
    <property type="protein sequence ID" value="GEU43783.1"/>
    <property type="molecule type" value="Genomic_DNA"/>
</dbReference>
<dbReference type="Pfam" id="PF13976">
    <property type="entry name" value="gag_pre-integrs"/>
    <property type="match status" value="1"/>
</dbReference>
<dbReference type="GO" id="GO:0015074">
    <property type="term" value="P:DNA integration"/>
    <property type="evidence" value="ECO:0007669"/>
    <property type="project" value="InterPro"/>
</dbReference>
<sequence length="1488" mass="168685">MDSLSPQFVSASKLPILNPNEFDLWKMRLKQYFLMTDYSLWEVILNGDSHVPTRVVEGVVQPVAHTSAEQKLARRNELKACGTLLMALLDKHQLKFNSHNDAKTLMEAIKKRFGGNTEIKKADLEEQSLDDLFNSLKIYETKVKHSSSTGKATQNLAFVSSSNTDSTTDSVSAAASVFAVCAKLPVSSLPNVDSLSNAIDVDDLKDIDLRWQMAMLTMRARRECRSPKDSRRNGATELHRRIVPVETSTFNALVSQCDGVGSYDWSYQVEEEPANIALMAFSSSSSSSDTEVPSCSKACSKAYAQLHIQYDKLTDDFRKSLFDVLSYQAGLESVEARLLVYKQNESIFEENIKLLNFEVQLRDTALVTLRQKLEKAKQERDDLKLKDWVSDSEDDSQNKVPQIVSSFVQSSEQVKTPRHSVQPVETSIPAATPKPTSPKSNSSDKRRNRKTCFVNYAHMGNNKQHASLTHENPLKHMVPTAVLTQSKPVFNTVVRPVSAAMPKINVPRPRYTHQVDIKSKSPIIRHITRIPSSKTSNSPPRVTAVKALVVSAAQGMQGKWVWRPKCPILDHDSRTTSVSMTLKRFDYNDALGRSKSGVIDSGCSRNMTGNMSYLSEFEELNGGYVAFRGNPKGGKISGKGKIKTCKLDFDDFYFVKELKFNLFSVSQMCDKKNSVLFTDTECLVLSFDFKLSDESQVLLRFPRENNMYNVNLKNIVPSGDLTCLFAKETIDEFKLWHRRLGHINFKTITKLVKGNLVRGLPTKVFENENTCVACKKGKQHRASCKTKPVSSVDQPLFRLHMDLFRPTFVKSLNKKSYCLVITDDYSRFTWIFFLDTKDETSFILKTFITGLENQLSLKVKLIRSDNGTEFKNSDLNQFYSLLPIPFWAEAVNTACYVQNRVLVTKPHNKTPYKLLHGRTPSIGFMRPFGCPVTILNTLDSLGKFKRKVDEGFLVGYSVNSKAFRVFNSRTRIVQETLHVNFLENKPNVIGTGPTWLFDTKILTRTMNYQPVNNYDEDAAFNGKEHDFDAKKPEFKVNVSLSNRYRGLSVEFEDCSDNSSNEVNTAGSIVPTVGQNSSNSTNPFSAAELEDITYSDDEDDEEPKRIHQALKDPSWIEDMQEELLQFKMQKVWVLVDLPHGKRAIGFKDPDHPDKVYKVVKALYGLHQAPRAWYETLANYHLENGFQRGKIDQTLFIKKQKGDILLVQIYVDDIIFGATNKDLCKSFEKLMKDKFQMSSIGELTFFLGLQVKQKKDGIFTSQDKYVAKILRRFRLTEGKSASTLIDTEKPLLKDPDCKDVDVHIYRSMIGSLMYLTLSRQDIMFAFWNTVAIKQVNDVTRLQALVDKKKVVVTKATIRKGRIIDKMDKDDAVALMDDKEEDKKNEEAKVVEDDQVQGRQTESQVEIYKIDMDHASKVLSMQEDEPAKVQEPQVPAATITTAPVRVAAASSRRRKGVVIRDPKEESNTSFIKLKNKTLIKLVEKDKNSMFN</sequence>
<dbReference type="InterPro" id="IPR036397">
    <property type="entry name" value="RNaseH_sf"/>
</dbReference>
<dbReference type="GO" id="GO:0006508">
    <property type="term" value="P:proteolysis"/>
    <property type="evidence" value="ECO:0007669"/>
    <property type="project" value="UniProtKB-KW"/>
</dbReference>
<evidence type="ECO:0000256" key="5">
    <source>
        <dbReference type="SAM" id="MobiDB-lite"/>
    </source>
</evidence>
<keyword evidence="3" id="KW-0064">Aspartyl protease</keyword>
<feature type="region of interest" description="Disordered" evidence="5">
    <location>
        <begin position="1065"/>
        <end position="1084"/>
    </location>
</feature>
<dbReference type="Gene3D" id="3.30.420.10">
    <property type="entry name" value="Ribonuclease H-like superfamily/Ribonuclease H"/>
    <property type="match status" value="1"/>
</dbReference>
<dbReference type="GO" id="GO:0004190">
    <property type="term" value="F:aspartic-type endopeptidase activity"/>
    <property type="evidence" value="ECO:0007669"/>
    <property type="project" value="UniProtKB-KW"/>
</dbReference>
<gene>
    <name evidence="7" type="ORF">Tci_015761</name>
</gene>
<dbReference type="Pfam" id="PF00665">
    <property type="entry name" value="rve"/>
    <property type="match status" value="1"/>
</dbReference>
<feature type="region of interest" description="Disordered" evidence="5">
    <location>
        <begin position="1374"/>
        <end position="1393"/>
    </location>
</feature>
<dbReference type="InterPro" id="IPR001584">
    <property type="entry name" value="Integrase_cat-core"/>
</dbReference>
<proteinExistence type="predicted"/>
<name>A0A6L2K365_TANCI</name>
<evidence type="ECO:0000259" key="6">
    <source>
        <dbReference type="PROSITE" id="PS50994"/>
    </source>
</evidence>
<dbReference type="Pfam" id="PF25597">
    <property type="entry name" value="SH3_retrovirus"/>
    <property type="match status" value="1"/>
</dbReference>
<dbReference type="Pfam" id="PF22936">
    <property type="entry name" value="Pol_BBD"/>
    <property type="match status" value="1"/>
</dbReference>
<dbReference type="InterPro" id="IPR039537">
    <property type="entry name" value="Retrotran_Ty1/copia-like"/>
</dbReference>
<feature type="compositionally biased region" description="Polar residues" evidence="5">
    <location>
        <begin position="1065"/>
        <end position="1083"/>
    </location>
</feature>
<feature type="domain" description="Integrase catalytic" evidence="6">
    <location>
        <begin position="791"/>
        <end position="884"/>
    </location>
</feature>
<protein>
    <submittedName>
        <fullName evidence="7">Putative ribonuclease H-like domain-containing protein</fullName>
    </submittedName>
</protein>
<dbReference type="SUPFAM" id="SSF56672">
    <property type="entry name" value="DNA/RNA polymerases"/>
    <property type="match status" value="1"/>
</dbReference>
<organism evidence="7">
    <name type="scientific">Tanacetum cinerariifolium</name>
    <name type="common">Dalmatian daisy</name>
    <name type="synonym">Chrysanthemum cinerariifolium</name>
    <dbReference type="NCBI Taxonomy" id="118510"/>
    <lineage>
        <taxon>Eukaryota</taxon>
        <taxon>Viridiplantae</taxon>
        <taxon>Streptophyta</taxon>
        <taxon>Embryophyta</taxon>
        <taxon>Tracheophyta</taxon>
        <taxon>Spermatophyta</taxon>
        <taxon>Magnoliopsida</taxon>
        <taxon>eudicotyledons</taxon>
        <taxon>Gunneridae</taxon>
        <taxon>Pentapetalae</taxon>
        <taxon>asterids</taxon>
        <taxon>campanulids</taxon>
        <taxon>Asterales</taxon>
        <taxon>Asteraceae</taxon>
        <taxon>Asteroideae</taxon>
        <taxon>Anthemideae</taxon>
        <taxon>Anthemidinae</taxon>
        <taxon>Tanacetum</taxon>
    </lineage>
</organism>
<dbReference type="PANTHER" id="PTHR42648">
    <property type="entry name" value="TRANSPOSASE, PUTATIVE-RELATED"/>
    <property type="match status" value="1"/>
</dbReference>
<evidence type="ECO:0000256" key="2">
    <source>
        <dbReference type="ARBA" id="ARBA00022723"/>
    </source>
</evidence>
<evidence type="ECO:0000256" key="3">
    <source>
        <dbReference type="ARBA" id="ARBA00022750"/>
    </source>
</evidence>
<evidence type="ECO:0000256" key="1">
    <source>
        <dbReference type="ARBA" id="ARBA00022670"/>
    </source>
</evidence>
<dbReference type="SUPFAM" id="SSF53098">
    <property type="entry name" value="Ribonuclease H-like"/>
    <property type="match status" value="1"/>
</dbReference>
<dbReference type="InterPro" id="IPR057670">
    <property type="entry name" value="SH3_retrovirus"/>
</dbReference>
<dbReference type="PANTHER" id="PTHR42648:SF32">
    <property type="entry name" value="RIBONUCLEASE H-LIKE DOMAIN, GAG-PRE-INTEGRASE DOMAIN PROTEIN-RELATED"/>
    <property type="match status" value="1"/>
</dbReference>
<dbReference type="PROSITE" id="PS50994">
    <property type="entry name" value="INTEGRASE"/>
    <property type="match status" value="1"/>
</dbReference>
<comment type="caution">
    <text evidence="7">The sequence shown here is derived from an EMBL/GenBank/DDBJ whole genome shotgun (WGS) entry which is preliminary data.</text>
</comment>
<dbReference type="InterPro" id="IPR054722">
    <property type="entry name" value="PolX-like_BBD"/>
</dbReference>
<dbReference type="GO" id="GO:0046872">
    <property type="term" value="F:metal ion binding"/>
    <property type="evidence" value="ECO:0007669"/>
    <property type="project" value="UniProtKB-KW"/>
</dbReference>
<dbReference type="InterPro" id="IPR025724">
    <property type="entry name" value="GAG-pre-integrase_dom"/>
</dbReference>
<dbReference type="InterPro" id="IPR012337">
    <property type="entry name" value="RNaseH-like_sf"/>
</dbReference>
<dbReference type="Pfam" id="PF07727">
    <property type="entry name" value="RVT_2"/>
    <property type="match status" value="1"/>
</dbReference>
<feature type="compositionally biased region" description="Basic and acidic residues" evidence="5">
    <location>
        <begin position="1378"/>
        <end position="1389"/>
    </location>
</feature>
<keyword evidence="1" id="KW-0645">Protease</keyword>
<evidence type="ECO:0000313" key="7">
    <source>
        <dbReference type="EMBL" id="GEU43783.1"/>
    </source>
</evidence>
<evidence type="ECO:0000256" key="4">
    <source>
        <dbReference type="ARBA" id="ARBA00022801"/>
    </source>
</evidence>
<dbReference type="GO" id="GO:0003676">
    <property type="term" value="F:nucleic acid binding"/>
    <property type="evidence" value="ECO:0007669"/>
    <property type="project" value="InterPro"/>
</dbReference>